<evidence type="ECO:0000313" key="3">
    <source>
        <dbReference type="Proteomes" id="UP000257323"/>
    </source>
</evidence>
<keyword evidence="1" id="KW-0472">Membrane</keyword>
<name>A0A3E2BK32_9BACT</name>
<dbReference type="AlphaFoldDB" id="A0A3E2BK32"/>
<evidence type="ECO:0000313" key="2">
    <source>
        <dbReference type="EMBL" id="RFT14976.1"/>
    </source>
</evidence>
<evidence type="ECO:0000256" key="1">
    <source>
        <dbReference type="SAM" id="Phobius"/>
    </source>
</evidence>
<accession>A0A3E2BK32</accession>
<feature type="transmembrane region" description="Helical" evidence="1">
    <location>
        <begin position="92"/>
        <end position="113"/>
    </location>
</feature>
<gene>
    <name evidence="2" type="ORF">OP8BY_1176</name>
</gene>
<organism evidence="2 3">
    <name type="scientific">Candidatus Saccharicenans subterraneus</name>
    <dbReference type="NCBI Taxonomy" id="2508984"/>
    <lineage>
        <taxon>Bacteria</taxon>
        <taxon>Candidatus Aminicenantota</taxon>
        <taxon>Candidatus Aminicenantia</taxon>
        <taxon>Candidatus Aminicenantales</taxon>
        <taxon>Candidatus Saccharicenantaceae</taxon>
        <taxon>Candidatus Saccharicenans</taxon>
    </lineage>
</organism>
<dbReference type="Proteomes" id="UP000257323">
    <property type="component" value="Unassembled WGS sequence"/>
</dbReference>
<comment type="caution">
    <text evidence="2">The sequence shown here is derived from an EMBL/GenBank/DDBJ whole genome shotgun (WGS) entry which is preliminary data.</text>
</comment>
<keyword evidence="1" id="KW-1133">Transmembrane helix</keyword>
<keyword evidence="1" id="KW-0812">Transmembrane</keyword>
<evidence type="ECO:0008006" key="4">
    <source>
        <dbReference type="Google" id="ProtNLM"/>
    </source>
</evidence>
<protein>
    <recommendedName>
        <fullName evidence="4">Zinc-finger domain-containing protein</fullName>
    </recommendedName>
</protein>
<dbReference type="EMBL" id="QUAH01000015">
    <property type="protein sequence ID" value="RFT14976.1"/>
    <property type="molecule type" value="Genomic_DNA"/>
</dbReference>
<sequence length="169" mass="18675">MKRRLWCLLVDLGWRLVPLAAFRSWLLRIHLDGCPACRAGLAEREEVRELFPEPEDRIGAGLAALAAGSGSQPADGSSGHFEDRQNGWLVRLYAGTMAAVIVILLAGFGWYLVRKGSGLPAPADNDTDETKIVSRVSLDYVRFKGQPADTYIYRTDDPDMVIIWVEGSN</sequence>
<proteinExistence type="predicted"/>
<reference evidence="2 3" key="1">
    <citation type="submission" date="2018-08" db="EMBL/GenBank/DDBJ databases">
        <title>Genome analysis of the thermophilic bacterium of the candidate phylum Aminicenantes from deep subsurface aquifer revealed its physiology and ecological role.</title>
        <authorList>
            <person name="Kadnikov V.V."/>
            <person name="Mardanov A.V."/>
            <person name="Beletsky A.V."/>
            <person name="Karnachuk O.V."/>
            <person name="Ravin N.V."/>
        </authorList>
    </citation>
    <scope>NUCLEOTIDE SEQUENCE [LARGE SCALE GENOMIC DNA]</scope>
    <source>
        <strain evidence="2">BY38</strain>
    </source>
</reference>